<dbReference type="EMBL" id="JAIWYP010000005">
    <property type="protein sequence ID" value="KAH3821669.1"/>
    <property type="molecule type" value="Genomic_DNA"/>
</dbReference>
<reference evidence="2" key="2">
    <citation type="submission" date="2020-11" db="EMBL/GenBank/DDBJ databases">
        <authorList>
            <person name="McCartney M.A."/>
            <person name="Auch B."/>
            <person name="Kono T."/>
            <person name="Mallez S."/>
            <person name="Becker A."/>
            <person name="Gohl D.M."/>
            <person name="Silverstein K.A.T."/>
            <person name="Koren S."/>
            <person name="Bechman K.B."/>
            <person name="Herman A."/>
            <person name="Abrahante J.E."/>
            <person name="Garbe J."/>
        </authorList>
    </citation>
    <scope>NUCLEOTIDE SEQUENCE</scope>
    <source>
        <strain evidence="2">Duluth1</strain>
        <tissue evidence="2">Whole animal</tissue>
    </source>
</reference>
<gene>
    <name evidence="2" type="ORF">DPMN_123436</name>
</gene>
<protein>
    <submittedName>
        <fullName evidence="2">Uncharacterized protein</fullName>
    </submittedName>
</protein>
<dbReference type="AlphaFoldDB" id="A0A9D4GUF3"/>
<organism evidence="2 3">
    <name type="scientific">Dreissena polymorpha</name>
    <name type="common">Zebra mussel</name>
    <name type="synonym">Mytilus polymorpha</name>
    <dbReference type="NCBI Taxonomy" id="45954"/>
    <lineage>
        <taxon>Eukaryota</taxon>
        <taxon>Metazoa</taxon>
        <taxon>Spiralia</taxon>
        <taxon>Lophotrochozoa</taxon>
        <taxon>Mollusca</taxon>
        <taxon>Bivalvia</taxon>
        <taxon>Autobranchia</taxon>
        <taxon>Heteroconchia</taxon>
        <taxon>Euheterodonta</taxon>
        <taxon>Imparidentia</taxon>
        <taxon>Neoheterodontei</taxon>
        <taxon>Myida</taxon>
        <taxon>Dreissenoidea</taxon>
        <taxon>Dreissenidae</taxon>
        <taxon>Dreissena</taxon>
    </lineage>
</organism>
<evidence type="ECO:0000313" key="2">
    <source>
        <dbReference type="EMBL" id="KAH3821669.1"/>
    </source>
</evidence>
<evidence type="ECO:0000256" key="1">
    <source>
        <dbReference type="SAM" id="MobiDB-lite"/>
    </source>
</evidence>
<reference evidence="2" key="1">
    <citation type="journal article" date="2019" name="bioRxiv">
        <title>The Genome of the Zebra Mussel, Dreissena polymorpha: A Resource for Invasive Species Research.</title>
        <authorList>
            <person name="McCartney M.A."/>
            <person name="Auch B."/>
            <person name="Kono T."/>
            <person name="Mallez S."/>
            <person name="Zhang Y."/>
            <person name="Obille A."/>
            <person name="Becker A."/>
            <person name="Abrahante J.E."/>
            <person name="Garbe J."/>
            <person name="Badalamenti J.P."/>
            <person name="Herman A."/>
            <person name="Mangelson H."/>
            <person name="Liachko I."/>
            <person name="Sullivan S."/>
            <person name="Sone E.D."/>
            <person name="Koren S."/>
            <person name="Silverstein K.A.T."/>
            <person name="Beckman K.B."/>
            <person name="Gohl D.M."/>
        </authorList>
    </citation>
    <scope>NUCLEOTIDE SEQUENCE</scope>
    <source>
        <strain evidence="2">Duluth1</strain>
        <tissue evidence="2">Whole animal</tissue>
    </source>
</reference>
<sequence length="66" mass="7728">MHVQNSRWKIVVDGIKCVWTDSDNIHSELVDILFTKLQEYKTNQDEDASDGSIELDNERDEVFDDQ</sequence>
<feature type="compositionally biased region" description="Acidic residues" evidence="1">
    <location>
        <begin position="45"/>
        <end position="66"/>
    </location>
</feature>
<dbReference type="Proteomes" id="UP000828390">
    <property type="component" value="Unassembled WGS sequence"/>
</dbReference>
<keyword evidence="3" id="KW-1185">Reference proteome</keyword>
<accession>A0A9D4GUF3</accession>
<name>A0A9D4GUF3_DREPO</name>
<feature type="region of interest" description="Disordered" evidence="1">
    <location>
        <begin position="43"/>
        <end position="66"/>
    </location>
</feature>
<comment type="caution">
    <text evidence="2">The sequence shown here is derived from an EMBL/GenBank/DDBJ whole genome shotgun (WGS) entry which is preliminary data.</text>
</comment>
<proteinExistence type="predicted"/>
<evidence type="ECO:0000313" key="3">
    <source>
        <dbReference type="Proteomes" id="UP000828390"/>
    </source>
</evidence>